<dbReference type="InterPro" id="IPR011034">
    <property type="entry name" value="Formyl_transferase-like_C_sf"/>
</dbReference>
<dbReference type="InterPro" id="IPR036477">
    <property type="entry name" value="Formyl_transf_N_sf"/>
</dbReference>
<dbReference type="InterPro" id="IPR005793">
    <property type="entry name" value="Formyl_trans_C"/>
</dbReference>
<feature type="domain" description="Formyl transferase N-terminal" evidence="1">
    <location>
        <begin position="58"/>
        <end position="177"/>
    </location>
</feature>
<dbReference type="GO" id="GO:0005829">
    <property type="term" value="C:cytosol"/>
    <property type="evidence" value="ECO:0007669"/>
    <property type="project" value="TreeGrafter"/>
</dbReference>
<dbReference type="SUPFAM" id="SSF53328">
    <property type="entry name" value="Formyltransferase"/>
    <property type="match status" value="1"/>
</dbReference>
<accession>A0A497YLQ2</accession>
<dbReference type="Pfam" id="PF02911">
    <property type="entry name" value="Formyl_trans_C"/>
    <property type="match status" value="1"/>
</dbReference>
<dbReference type="AlphaFoldDB" id="A0A497YLQ2"/>
<evidence type="ECO:0000313" key="3">
    <source>
        <dbReference type="EMBL" id="RLJ90672.1"/>
    </source>
</evidence>
<dbReference type="PANTHER" id="PTHR11138:SF5">
    <property type="entry name" value="METHIONYL-TRNA FORMYLTRANSFERASE, MITOCHONDRIAL"/>
    <property type="match status" value="1"/>
</dbReference>
<gene>
    <name evidence="3" type="ORF">DFR62_0819</name>
</gene>
<keyword evidence="3" id="KW-0808">Transferase</keyword>
<name>A0A497YLQ2_9BACL</name>
<sequence length="256" mass="29134">MKIAFATCVELGMSCIEEIYRLDGKLDLLITLKDDKAKKKSGRVYLDDFSSRHQVPLLKINNINDKEVLFELKIKEIDLLFIIGWSQIAKKELLDTPIHGCIGMHPTLLPQGRGRAAVPWTILKELNKTGVTAFKINEGVDTGPIIDTVEISISPTENATTLYKKVNESHVKLMEQVWRLIIEDNLKTKEQDEALATYWEGRKPEDGEITASNSMKEADLLVRAVTTPYPGSYYIFEGQTYRIWEAKCAKKKMRMN</sequence>
<evidence type="ECO:0000313" key="4">
    <source>
        <dbReference type="Proteomes" id="UP000280791"/>
    </source>
</evidence>
<proteinExistence type="predicted"/>
<dbReference type="GO" id="GO:0004479">
    <property type="term" value="F:methionyl-tRNA formyltransferase activity"/>
    <property type="evidence" value="ECO:0007669"/>
    <property type="project" value="TreeGrafter"/>
</dbReference>
<dbReference type="SUPFAM" id="SSF50486">
    <property type="entry name" value="FMT C-terminal domain-like"/>
    <property type="match status" value="1"/>
</dbReference>
<dbReference type="Proteomes" id="UP000280791">
    <property type="component" value="Unassembled WGS sequence"/>
</dbReference>
<feature type="domain" description="Formyl transferase C-terminal" evidence="2">
    <location>
        <begin position="203"/>
        <end position="251"/>
    </location>
</feature>
<keyword evidence="4" id="KW-1185">Reference proteome</keyword>
<dbReference type="RefSeq" id="WP_241663162.1">
    <property type="nucleotide sequence ID" value="NZ_QBEW01000081.1"/>
</dbReference>
<dbReference type="EMBL" id="RCCP01000001">
    <property type="protein sequence ID" value="RLJ90672.1"/>
    <property type="molecule type" value="Genomic_DNA"/>
</dbReference>
<dbReference type="PANTHER" id="PTHR11138">
    <property type="entry name" value="METHIONYL-TRNA FORMYLTRANSFERASE"/>
    <property type="match status" value="1"/>
</dbReference>
<comment type="caution">
    <text evidence="3">The sequence shown here is derived from an EMBL/GenBank/DDBJ whole genome shotgun (WGS) entry which is preliminary data.</text>
</comment>
<organism evidence="3 4">
    <name type="scientific">Planococcus citreus</name>
    <dbReference type="NCBI Taxonomy" id="1373"/>
    <lineage>
        <taxon>Bacteria</taxon>
        <taxon>Bacillati</taxon>
        <taxon>Bacillota</taxon>
        <taxon>Bacilli</taxon>
        <taxon>Bacillales</taxon>
        <taxon>Caryophanaceae</taxon>
        <taxon>Planococcus</taxon>
    </lineage>
</organism>
<protein>
    <submittedName>
        <fullName evidence="3">Methionyl-tRNA formyltransferase</fullName>
    </submittedName>
</protein>
<evidence type="ECO:0000259" key="1">
    <source>
        <dbReference type="Pfam" id="PF00551"/>
    </source>
</evidence>
<dbReference type="InterPro" id="IPR002376">
    <property type="entry name" value="Formyl_transf_N"/>
</dbReference>
<reference evidence="3 4" key="1">
    <citation type="submission" date="2018-10" db="EMBL/GenBank/DDBJ databases">
        <title>Genomic Encyclopedia of Type Strains, Phase IV (KMG-IV): sequencing the most valuable type-strain genomes for metagenomic binning, comparative biology and taxonomic classification.</title>
        <authorList>
            <person name="Goeker M."/>
        </authorList>
    </citation>
    <scope>NUCLEOTIDE SEQUENCE [LARGE SCALE GENOMIC DNA]</scope>
    <source>
        <strain evidence="3 4">DSM 20549</strain>
    </source>
</reference>
<dbReference type="Pfam" id="PF00551">
    <property type="entry name" value="Formyl_trans_N"/>
    <property type="match status" value="1"/>
</dbReference>
<evidence type="ECO:0000259" key="2">
    <source>
        <dbReference type="Pfam" id="PF02911"/>
    </source>
</evidence>
<dbReference type="Gene3D" id="3.40.50.12230">
    <property type="match status" value="1"/>
</dbReference>